<comment type="caution">
    <text evidence="2">The sequence shown here is derived from an EMBL/GenBank/DDBJ whole genome shotgun (WGS) entry which is preliminary data.</text>
</comment>
<evidence type="ECO:0000256" key="1">
    <source>
        <dbReference type="SAM" id="MobiDB-lite"/>
    </source>
</evidence>
<feature type="compositionally biased region" description="Polar residues" evidence="1">
    <location>
        <begin position="342"/>
        <end position="353"/>
    </location>
</feature>
<dbReference type="Proteomes" id="UP001530400">
    <property type="component" value="Unassembled WGS sequence"/>
</dbReference>
<evidence type="ECO:0000313" key="2">
    <source>
        <dbReference type="EMBL" id="KAL3773765.1"/>
    </source>
</evidence>
<keyword evidence="3" id="KW-1185">Reference proteome</keyword>
<dbReference type="EMBL" id="JALLPJ020001220">
    <property type="protein sequence ID" value="KAL3773765.1"/>
    <property type="molecule type" value="Genomic_DNA"/>
</dbReference>
<feature type="region of interest" description="Disordered" evidence="1">
    <location>
        <begin position="322"/>
        <end position="353"/>
    </location>
</feature>
<proteinExistence type="predicted"/>
<organism evidence="2 3">
    <name type="scientific">Cyclotella atomus</name>
    <dbReference type="NCBI Taxonomy" id="382360"/>
    <lineage>
        <taxon>Eukaryota</taxon>
        <taxon>Sar</taxon>
        <taxon>Stramenopiles</taxon>
        <taxon>Ochrophyta</taxon>
        <taxon>Bacillariophyta</taxon>
        <taxon>Coscinodiscophyceae</taxon>
        <taxon>Thalassiosirophycidae</taxon>
        <taxon>Stephanodiscales</taxon>
        <taxon>Stephanodiscaceae</taxon>
        <taxon>Cyclotella</taxon>
    </lineage>
</organism>
<dbReference type="PANTHER" id="PTHR16537">
    <property type="entry name" value="SJOEGREN SYNDROME/SCLERODERMA AUTOANTIGEN 1"/>
    <property type="match status" value="1"/>
</dbReference>
<gene>
    <name evidence="2" type="ORF">ACHAWO_012303</name>
</gene>
<feature type="region of interest" description="Disordered" evidence="1">
    <location>
        <begin position="36"/>
        <end position="56"/>
    </location>
</feature>
<reference evidence="2 3" key="1">
    <citation type="submission" date="2024-10" db="EMBL/GenBank/DDBJ databases">
        <title>Updated reference genomes for cyclostephanoid diatoms.</title>
        <authorList>
            <person name="Roberts W.R."/>
            <person name="Alverson A.J."/>
        </authorList>
    </citation>
    <scope>NUCLEOTIDE SEQUENCE [LARGE SCALE GENOMIC DNA]</scope>
    <source>
        <strain evidence="2 3">AJA010-31</strain>
    </source>
</reference>
<dbReference type="AlphaFoldDB" id="A0ABD3NCG9"/>
<dbReference type="PANTHER" id="PTHR16537:SF1">
    <property type="entry name" value="PROTEIN ZNRD2"/>
    <property type="match status" value="1"/>
</dbReference>
<dbReference type="InterPro" id="IPR051888">
    <property type="entry name" value="UPF0148_domain"/>
</dbReference>
<sequence>MVYPVAIPDGFQPCPKGVHCPSCKSKLIKKMPTEVTVSSIDPPGLDPPTNENDNTPSIDYAAIQTSLESARTANLLLQAMSFDAATRENNHDDDQQRPAPVSGVSYCPSCRVHVITDPCELTTLFDKVTNGDETAVESALRGRLYVCVSEDDVASLAHRKEMGEPACSYDIITPSSSNHKGNDFDYEFRHKIATKEMGRKITKGWKMTEVLCEECEMPCMINCNEEKECVVCPKLDAIRCKFTSGEGLPKFTLSMNPTEDSLFEIDEGDPVSLIIAEARRAIKGEHTPDASGCASGGVERAASAVSPGVCARSKVEEAKMFLQSKAKRDDKSKDGTAPLTLDPSNIENATSHPITTQGQVVDWDALLTTGRALFSQRIQEGWELSTDNCSGMHCKNTPLLSKEGEVPVCTVCSGSGTGMDGAYEAQKNEVKWEDLVSNGRVILTERLRQGWILSEENCNGVNCKGTPLTMAEDGTLSCVVCGGCGSGLDGAYAFLKSNNVVEAERALATQEISYLMSMGWMLRDSLCDKCDMPLVAQHVDSVDLCIMCGKNNPLNLMDNACFDENANEAAQRIQLGWRLGDASPLCATCGGVQMTPPNSMECGCINRACPMVLPEALVSTLALPSMMPETSQAIKPHSHQGTGSEVLKKMTDKLSIGRLLKDGLVPLMVCGAPDYADDQSALSDDMSIIRSTTTNALGAILARLDQAKYQLEVLNAQRQYSTEEVVMKQGEIAMLIEKLANAAVAMKEMEQIEARDPPMCM</sequence>
<name>A0ABD3NCG9_9STRA</name>
<dbReference type="Pfam" id="PF06677">
    <property type="entry name" value="Auto_anti-p27"/>
    <property type="match status" value="2"/>
</dbReference>
<accession>A0ABD3NCG9</accession>
<protein>
    <submittedName>
        <fullName evidence="2">Uncharacterized protein</fullName>
    </submittedName>
</protein>
<dbReference type="InterPro" id="IPR009563">
    <property type="entry name" value="SSSCA1"/>
</dbReference>
<evidence type="ECO:0000313" key="3">
    <source>
        <dbReference type="Proteomes" id="UP001530400"/>
    </source>
</evidence>